<dbReference type="EMBL" id="JACANB010000002">
    <property type="protein sequence ID" value="MDM1696043.1"/>
    <property type="molecule type" value="Genomic_DNA"/>
</dbReference>
<dbReference type="KEGG" id="pbb:AKN87_08095"/>
<dbReference type="InterPro" id="IPR036766">
    <property type="entry name" value="Fe_traffick_prot_YggX_sf"/>
</dbReference>
<evidence type="ECO:0000256" key="5">
    <source>
        <dbReference type="HAMAP-Rule" id="MF_00686"/>
    </source>
</evidence>
<name>A0A0K1XDQ3_9GAMM</name>
<dbReference type="Proteomes" id="UP000063953">
    <property type="component" value="Chromosome"/>
</dbReference>
<evidence type="ECO:0000313" key="6">
    <source>
        <dbReference type="EMBL" id="AKX59456.1"/>
    </source>
</evidence>
<evidence type="ECO:0000256" key="4">
    <source>
        <dbReference type="ARBA" id="ARBA00070403"/>
    </source>
</evidence>
<evidence type="ECO:0000256" key="2">
    <source>
        <dbReference type="ARBA" id="ARBA00053793"/>
    </source>
</evidence>
<gene>
    <name evidence="6" type="ORF">AKN88_05560</name>
    <name evidence="7" type="ORF">HX099_05090</name>
</gene>
<dbReference type="Pfam" id="PF04362">
    <property type="entry name" value="Iron_traffic"/>
    <property type="match status" value="1"/>
</dbReference>
<dbReference type="GeneID" id="93984229"/>
<dbReference type="EMBL" id="CP012365">
    <property type="protein sequence ID" value="AKX59456.1"/>
    <property type="molecule type" value="Genomic_DNA"/>
</dbReference>
<keyword evidence="8" id="KW-1185">Reference proteome</keyword>
<evidence type="ECO:0000313" key="8">
    <source>
        <dbReference type="Proteomes" id="UP000063953"/>
    </source>
</evidence>
<dbReference type="OrthoDB" id="9804318at2"/>
<evidence type="ECO:0000256" key="1">
    <source>
        <dbReference type="ARBA" id="ARBA00023004"/>
    </source>
</evidence>
<dbReference type="Gene3D" id="1.10.3880.10">
    <property type="entry name" value="Fe(II) trafficking protein YggX"/>
    <property type="match status" value="1"/>
</dbReference>
<reference evidence="6 8" key="1">
    <citation type="journal article" date="2015" name="Genome Announc.">
        <title>Genome Sequences of Oblitimonas alkaliphila gen. nov. sp. nov. (Proposed), a Novel Bacterium of the Pseudomonadaceae Family.</title>
        <authorList>
            <person name="Lauer A.C."/>
            <person name="Nicholson A.C."/>
            <person name="Humrighouse B.W."/>
            <person name="Emery B."/>
            <person name="Drobish A."/>
            <person name="Juieng P."/>
            <person name="Loparev V."/>
            <person name="McQuiston J.R."/>
        </authorList>
    </citation>
    <scope>NUCLEOTIDE SEQUENCE [LARGE SCALE GENOMIC DNA]</scope>
    <source>
        <strain evidence="6 8">E5571</strain>
    </source>
</reference>
<protein>
    <recommendedName>
        <fullName evidence="4 5">Probable Fe(2+)-trafficking protein</fullName>
    </recommendedName>
</protein>
<evidence type="ECO:0000313" key="7">
    <source>
        <dbReference type="EMBL" id="MDM1696043.1"/>
    </source>
</evidence>
<dbReference type="NCBIfam" id="NF003817">
    <property type="entry name" value="PRK05408.1"/>
    <property type="match status" value="1"/>
</dbReference>
<dbReference type="PATRIC" id="fig|1697052.3.peg.1755"/>
<organism evidence="6 8">
    <name type="scientific">Thiopseudomonas alkaliphila</name>
    <dbReference type="NCBI Taxonomy" id="1697053"/>
    <lineage>
        <taxon>Bacteria</taxon>
        <taxon>Pseudomonadati</taxon>
        <taxon>Pseudomonadota</taxon>
        <taxon>Gammaproteobacteria</taxon>
        <taxon>Pseudomonadales</taxon>
        <taxon>Pseudomonadaceae</taxon>
        <taxon>Thiopseudomonas</taxon>
    </lineage>
</organism>
<dbReference type="AlphaFoldDB" id="A0A0K1XDQ3"/>
<dbReference type="GO" id="GO:0005506">
    <property type="term" value="F:iron ion binding"/>
    <property type="evidence" value="ECO:0007669"/>
    <property type="project" value="UniProtKB-UniRule"/>
</dbReference>
<keyword evidence="1 5" id="KW-0408">Iron</keyword>
<dbReference type="Proteomes" id="UP001173465">
    <property type="component" value="Unassembled WGS sequence"/>
</dbReference>
<sequence>MTRMVQCRKHHKQLPGLARAPFPGAKGEDLFNNISQQAWDEWQAHQTMIINERHLNMMNAEDRKFLMAEMDKFFSGEEFAQAEGYVPPTA</sequence>
<dbReference type="PANTHER" id="PTHR36965:SF1">
    <property type="entry name" value="FE(2+)-TRAFFICKING PROTEIN-RELATED"/>
    <property type="match status" value="1"/>
</dbReference>
<dbReference type="PANTHER" id="PTHR36965">
    <property type="entry name" value="FE(2+)-TRAFFICKING PROTEIN-RELATED"/>
    <property type="match status" value="1"/>
</dbReference>
<reference evidence="7" key="3">
    <citation type="journal article" date="2022" name="Sci. Total Environ.">
        <title>Prevalence, transmission, and molecular epidemiology of tet(X)-positive bacteria among humans, animals, and environmental niches in China: An epidemiological, and genomic-based study.</title>
        <authorList>
            <person name="Dong N."/>
            <person name="Zeng Y."/>
            <person name="Cai C."/>
            <person name="Sun C."/>
            <person name="Lu J."/>
            <person name="Liu C."/>
            <person name="Zhou H."/>
            <person name="Sun Q."/>
            <person name="Shu L."/>
            <person name="Wang H."/>
            <person name="Wang Y."/>
            <person name="Wang S."/>
            <person name="Wu C."/>
            <person name="Chan E.W."/>
            <person name="Chen G."/>
            <person name="Shen Z."/>
            <person name="Chen S."/>
            <person name="Zhang R."/>
        </authorList>
    </citation>
    <scope>NUCLEOTIDE SEQUENCE</scope>
    <source>
        <strain evidence="7">DF46-2-2</strain>
    </source>
</reference>
<comment type="similarity">
    <text evidence="3 5">Belongs to the Fe(2+)-trafficking protein family.</text>
</comment>
<dbReference type="PIRSF" id="PIRSF029827">
    <property type="entry name" value="Fe_traffic_YggX"/>
    <property type="match status" value="1"/>
</dbReference>
<dbReference type="HAMAP" id="MF_00686">
    <property type="entry name" value="Fe_traffic_YggX"/>
    <property type="match status" value="1"/>
</dbReference>
<evidence type="ECO:0000256" key="3">
    <source>
        <dbReference type="ARBA" id="ARBA00061679"/>
    </source>
</evidence>
<dbReference type="RefSeq" id="WP_053100637.1">
    <property type="nucleotide sequence ID" value="NZ_CP012358.1"/>
</dbReference>
<accession>A0A0K1XDQ3</accession>
<dbReference type="FunFam" id="1.10.3880.10:FF:000001">
    <property type="entry name" value="Probable Fe(2+)-trafficking protein"/>
    <property type="match status" value="1"/>
</dbReference>
<dbReference type="GO" id="GO:0034599">
    <property type="term" value="P:cellular response to oxidative stress"/>
    <property type="evidence" value="ECO:0007669"/>
    <property type="project" value="TreeGrafter"/>
</dbReference>
<reference evidence="7" key="2">
    <citation type="submission" date="2020-06" db="EMBL/GenBank/DDBJ databases">
        <authorList>
            <person name="Dong N."/>
        </authorList>
    </citation>
    <scope>NUCLEOTIDE SEQUENCE</scope>
    <source>
        <strain evidence="7">DF46-2-2</strain>
    </source>
</reference>
<dbReference type="SUPFAM" id="SSF111148">
    <property type="entry name" value="YggX-like"/>
    <property type="match status" value="1"/>
</dbReference>
<dbReference type="STRING" id="1697053.AKN87_08095"/>
<proteinExistence type="inferred from homology"/>
<dbReference type="GO" id="GO:0005829">
    <property type="term" value="C:cytosol"/>
    <property type="evidence" value="ECO:0007669"/>
    <property type="project" value="TreeGrafter"/>
</dbReference>
<dbReference type="InterPro" id="IPR007457">
    <property type="entry name" value="Fe_traffick_prot_YggX"/>
</dbReference>
<comment type="function">
    <text evidence="2">Could be a mediator in iron transactions between iron acquisition and iron-requiring processes, such as synthesis and/or repair of Fe-S clusters in biosynthetic enzymes. Necessary to maintain high levels of aconitase under oxidative stress.</text>
</comment>